<gene>
    <name evidence="1" type="ordered locus">SP_0934</name>
</gene>
<organism evidence="1 2">
    <name type="scientific">Streptococcus pneumoniae serotype 4 (strain ATCC BAA-334 / TIGR4)</name>
    <dbReference type="NCBI Taxonomy" id="170187"/>
    <lineage>
        <taxon>Bacteria</taxon>
        <taxon>Bacillati</taxon>
        <taxon>Bacillota</taxon>
        <taxon>Bacilli</taxon>
        <taxon>Lactobacillales</taxon>
        <taxon>Streptococcaceae</taxon>
        <taxon>Streptococcus</taxon>
    </lineage>
</organism>
<dbReference type="EnsemblBacteria" id="AAK75058">
    <property type="protein sequence ID" value="AAK75058"/>
    <property type="gene ID" value="SP_0934"/>
</dbReference>
<dbReference type="AlphaFoldDB" id="A0A0H2UPU2"/>
<accession>A0A0H2UPU2</accession>
<name>A0A0H2UPU2_STRPN</name>
<keyword evidence="2" id="KW-1185">Reference proteome</keyword>
<evidence type="ECO:0000313" key="1">
    <source>
        <dbReference type="EMBL" id="AAK75058.1"/>
    </source>
</evidence>
<dbReference type="Proteomes" id="UP000000585">
    <property type="component" value="Chromosome"/>
</dbReference>
<sequence>MTASFMVAEMRRHKKIVTNPYFFDRIEVVKKK</sequence>
<dbReference type="KEGG" id="spn:SP_0934"/>
<dbReference type="EMBL" id="AE005672">
    <property type="protein sequence ID" value="AAK75058.1"/>
    <property type="molecule type" value="Genomic_DNA"/>
</dbReference>
<reference evidence="1 2" key="1">
    <citation type="journal article" date="2001" name="Science">
        <title>Complete genome sequence of a virulent isolate of Streptococcus pneumoniae.</title>
        <authorList>
            <person name="Tettelin H."/>
            <person name="Nelson K.E."/>
            <person name="Paulsen I.T."/>
            <person name="Eisen J.A."/>
            <person name="Read T.D."/>
            <person name="Peterson S."/>
            <person name="Heidelberg J."/>
            <person name="DeBoy R.T."/>
            <person name="Haft D.H."/>
            <person name="Dodson R.J."/>
            <person name="Durkin A.S."/>
            <person name="Gwinn M."/>
            <person name="Kolonay J.F."/>
            <person name="Nelson W.C."/>
            <person name="Peterson J.D."/>
            <person name="Umayam L.A."/>
            <person name="White O."/>
            <person name="Salzberg S.L."/>
            <person name="Lewis M.R."/>
            <person name="Radune D."/>
            <person name="Holtzapple E."/>
            <person name="Khouri H."/>
            <person name="Wolf A.M."/>
            <person name="Utterback T.R."/>
            <person name="Hansen C.L."/>
            <person name="McDonald L.A."/>
            <person name="Feldblyum T.V."/>
            <person name="Angiuoli S."/>
            <person name="Dickinson T."/>
            <person name="Hickey E.K."/>
            <person name="Holt I.E."/>
            <person name="Loftus B.J."/>
            <person name="Yang F."/>
            <person name="Smith H.O."/>
            <person name="Venter J.C."/>
            <person name="Dougherty B.A."/>
            <person name="Morrison D.A."/>
            <person name="Hollingshead S.K."/>
            <person name="Fraser C.M."/>
        </authorList>
    </citation>
    <scope>NUCLEOTIDE SEQUENCE [LARGE SCALE GENOMIC DNA]</scope>
    <source>
        <strain evidence="2">ATCC BAA-334 / TIGR4</strain>
    </source>
</reference>
<evidence type="ECO:0000313" key="2">
    <source>
        <dbReference type="Proteomes" id="UP000000585"/>
    </source>
</evidence>
<dbReference type="PaxDb" id="170187-SP_0934"/>
<protein>
    <submittedName>
        <fullName evidence="1">Uncharacterized protein</fullName>
    </submittedName>
</protein>
<proteinExistence type="predicted"/>